<dbReference type="PROSITE" id="PS50090">
    <property type="entry name" value="MYB_LIKE"/>
    <property type="match status" value="1"/>
</dbReference>
<evidence type="ECO:0000256" key="6">
    <source>
        <dbReference type="SAM" id="MobiDB-lite"/>
    </source>
</evidence>
<feature type="domain" description="SANT" evidence="9">
    <location>
        <begin position="411"/>
        <end position="462"/>
    </location>
</feature>
<dbReference type="InterPro" id="IPR032451">
    <property type="entry name" value="SMARCC_C"/>
</dbReference>
<feature type="region of interest" description="Disordered" evidence="6">
    <location>
        <begin position="519"/>
        <end position="619"/>
    </location>
</feature>
<dbReference type="STRING" id="1336337.A0A3N4J8A3"/>
<dbReference type="Gene3D" id="1.10.10.60">
    <property type="entry name" value="Homeodomain-like"/>
    <property type="match status" value="1"/>
</dbReference>
<organism evidence="10 11">
    <name type="scientific">Choiromyces venosus 120613-1</name>
    <dbReference type="NCBI Taxonomy" id="1336337"/>
    <lineage>
        <taxon>Eukaryota</taxon>
        <taxon>Fungi</taxon>
        <taxon>Dikarya</taxon>
        <taxon>Ascomycota</taxon>
        <taxon>Pezizomycotina</taxon>
        <taxon>Pezizomycetes</taxon>
        <taxon>Pezizales</taxon>
        <taxon>Tuberaceae</taxon>
        <taxon>Choiromyces</taxon>
    </lineage>
</organism>
<evidence type="ECO:0000259" key="9">
    <source>
        <dbReference type="PROSITE" id="PS51293"/>
    </source>
</evidence>
<dbReference type="FunFam" id="1.10.10.60:FF:000014">
    <property type="entry name" value="SWI/SNF complex subunit SMARCC2 isoform C"/>
    <property type="match status" value="1"/>
</dbReference>
<keyword evidence="11" id="KW-1185">Reference proteome</keyword>
<dbReference type="CDD" id="cd00167">
    <property type="entry name" value="SANT"/>
    <property type="match status" value="1"/>
</dbReference>
<dbReference type="SUPFAM" id="SSF46689">
    <property type="entry name" value="Homeodomain-like"/>
    <property type="match status" value="2"/>
</dbReference>
<dbReference type="Pfam" id="PF16495">
    <property type="entry name" value="SWIRM-assoc_1"/>
    <property type="match status" value="1"/>
</dbReference>
<sequence>MDSESIDFGESPLSGTNAGTPITNNPLGQPHLVADPGTPLGLTPGQPMEDDEQSTGHNPIHSLQLPANSSDGQRKASPGISVAGSPANANAQQSNTAPEDGDSIMQGADDTPQKIDAQGSPKKNGDNAQVEGGQASGAPASPGTEKKKLEETARGYLVEQTHTVVVPSYSTWFDMNVIKDIERKSLPEFFNNRNRSKTPLVYKDYRDFMVNTYRLNPSEYLTVTACRRNLAGDVCSIMRVHAFLEQWGLINYQIDPETRPSNIGPPFTGHFRITADTPRGLQPFQPAPGAVTTAGKPHAVTERAASAGPSKVELNLEIRKNIYDASGNKISGSSQANGHSADMEDASDKKTHNCFSCGIDCTRIRYHSARSSRNQKQIELCPNCFLEARFPSSSTNTDYVRMEDPSYSTVERDASWSDQETLLLLEGLELYNEDWNQVADHVGTRTREQCVIRFLQLPIEDNYLEEKPEQLGPLQYNRTPFTQADNPVMSVVAFLASIVDPKVAAAAAKSSIEEMTKNLSQTIGSGSKKSDQKAKENGSSNSATPKPTSPEASSAAAATASNTTTTTTTTTTTAAAAPPVKSEGQIDESMDVDEPETASTTGGDPPSPSDEDTTDNPLSKAGTIALASSAARAHALASNEEREMTKLVNAVVNCSLRKLELKLTQFNELEQVLQAERREIEKGRQQLFLDRLAMKKQCLQVQEQLQRAIATGGQEGYQLALAAGQVGGQGPKLAFESAAPAAAGGSATSTPAPAGPSSSTAAPAVPQMGMKPVSLENPTGYVPFEA</sequence>
<keyword evidence="5" id="KW-0175">Coiled coil</keyword>
<keyword evidence="3" id="KW-0804">Transcription</keyword>
<reference evidence="10 11" key="1">
    <citation type="journal article" date="2018" name="Nat. Ecol. Evol.">
        <title>Pezizomycetes genomes reveal the molecular basis of ectomycorrhizal truffle lifestyle.</title>
        <authorList>
            <person name="Murat C."/>
            <person name="Payen T."/>
            <person name="Noel B."/>
            <person name="Kuo A."/>
            <person name="Morin E."/>
            <person name="Chen J."/>
            <person name="Kohler A."/>
            <person name="Krizsan K."/>
            <person name="Balestrini R."/>
            <person name="Da Silva C."/>
            <person name="Montanini B."/>
            <person name="Hainaut M."/>
            <person name="Levati E."/>
            <person name="Barry K.W."/>
            <person name="Belfiori B."/>
            <person name="Cichocki N."/>
            <person name="Clum A."/>
            <person name="Dockter R.B."/>
            <person name="Fauchery L."/>
            <person name="Guy J."/>
            <person name="Iotti M."/>
            <person name="Le Tacon F."/>
            <person name="Lindquist E.A."/>
            <person name="Lipzen A."/>
            <person name="Malagnac F."/>
            <person name="Mello A."/>
            <person name="Molinier V."/>
            <person name="Miyauchi S."/>
            <person name="Poulain J."/>
            <person name="Riccioni C."/>
            <person name="Rubini A."/>
            <person name="Sitrit Y."/>
            <person name="Splivallo R."/>
            <person name="Traeger S."/>
            <person name="Wang M."/>
            <person name="Zifcakova L."/>
            <person name="Wipf D."/>
            <person name="Zambonelli A."/>
            <person name="Paolocci F."/>
            <person name="Nowrousian M."/>
            <person name="Ottonello S."/>
            <person name="Baldrian P."/>
            <person name="Spatafora J.W."/>
            <person name="Henrissat B."/>
            <person name="Nagy L.G."/>
            <person name="Aury J.M."/>
            <person name="Wincker P."/>
            <person name="Grigoriev I.V."/>
            <person name="Bonfante P."/>
            <person name="Martin F.M."/>
        </authorList>
    </citation>
    <scope>NUCLEOTIDE SEQUENCE [LARGE SCALE GENOMIC DNA]</scope>
    <source>
        <strain evidence="10 11">120613-1</strain>
    </source>
</reference>
<dbReference type="InterPro" id="IPR017884">
    <property type="entry name" value="SANT_dom"/>
</dbReference>
<feature type="compositionally biased region" description="Low complexity" evidence="6">
    <location>
        <begin position="741"/>
        <end position="764"/>
    </location>
</feature>
<dbReference type="Gene3D" id="1.10.10.10">
    <property type="entry name" value="Winged helix-like DNA-binding domain superfamily/Winged helix DNA-binding domain"/>
    <property type="match status" value="1"/>
</dbReference>
<dbReference type="FunFam" id="1.10.10.10:FF:000020">
    <property type="entry name" value="SWI/SNF complex subunit SMARCC2 isoform c"/>
    <property type="match status" value="1"/>
</dbReference>
<evidence type="ECO:0000259" key="8">
    <source>
        <dbReference type="PROSITE" id="PS50934"/>
    </source>
</evidence>
<dbReference type="Pfam" id="PF00249">
    <property type="entry name" value="Myb_DNA-binding"/>
    <property type="match status" value="1"/>
</dbReference>
<dbReference type="PANTHER" id="PTHR12802:SF41">
    <property type="entry name" value="BRAHMA ASSOCIATED PROTEIN 155 KDA"/>
    <property type="match status" value="1"/>
</dbReference>
<evidence type="ECO:0000256" key="4">
    <source>
        <dbReference type="ARBA" id="ARBA00023242"/>
    </source>
</evidence>
<feature type="compositionally biased region" description="Low complexity" evidence="6">
    <location>
        <begin position="132"/>
        <end position="143"/>
    </location>
</feature>
<feature type="compositionally biased region" description="Polar residues" evidence="6">
    <location>
        <begin position="87"/>
        <end position="97"/>
    </location>
</feature>
<feature type="region of interest" description="Disordered" evidence="6">
    <location>
        <begin position="285"/>
        <end position="307"/>
    </location>
</feature>
<dbReference type="PANTHER" id="PTHR12802">
    <property type="entry name" value="SWI/SNF COMPLEX-RELATED"/>
    <property type="match status" value="1"/>
</dbReference>
<dbReference type="InterPro" id="IPR009057">
    <property type="entry name" value="Homeodomain-like_sf"/>
</dbReference>
<dbReference type="GO" id="GO:0042393">
    <property type="term" value="F:histone binding"/>
    <property type="evidence" value="ECO:0007669"/>
    <property type="project" value="TreeGrafter"/>
</dbReference>
<evidence type="ECO:0000256" key="2">
    <source>
        <dbReference type="ARBA" id="ARBA00023125"/>
    </source>
</evidence>
<dbReference type="PROSITE" id="PS50934">
    <property type="entry name" value="SWIRM"/>
    <property type="match status" value="1"/>
</dbReference>
<proteinExistence type="predicted"/>
<dbReference type="InterPro" id="IPR041984">
    <property type="entry name" value="Rsc8/Ssr1/Ssr2_ZZ"/>
</dbReference>
<dbReference type="GO" id="GO:0003677">
    <property type="term" value="F:DNA binding"/>
    <property type="evidence" value="ECO:0007669"/>
    <property type="project" value="UniProtKB-KW"/>
</dbReference>
<feature type="compositionally biased region" description="Low complexity" evidence="6">
    <location>
        <begin position="36"/>
        <end position="45"/>
    </location>
</feature>
<keyword evidence="2" id="KW-0238">DNA-binding</keyword>
<feature type="compositionally biased region" description="Polar residues" evidence="6">
    <location>
        <begin position="13"/>
        <end position="27"/>
    </location>
</feature>
<dbReference type="AlphaFoldDB" id="A0A3N4J8A3"/>
<dbReference type="GO" id="GO:0045893">
    <property type="term" value="P:positive regulation of DNA-templated transcription"/>
    <property type="evidence" value="ECO:0007669"/>
    <property type="project" value="TreeGrafter"/>
</dbReference>
<keyword evidence="4" id="KW-0539">Nucleus</keyword>
<dbReference type="OrthoDB" id="118550at2759"/>
<feature type="domain" description="Myb-like" evidence="7">
    <location>
        <begin position="408"/>
        <end position="458"/>
    </location>
</feature>
<dbReference type="InterPro" id="IPR036388">
    <property type="entry name" value="WH-like_DNA-bd_sf"/>
</dbReference>
<dbReference type="InterPro" id="IPR001005">
    <property type="entry name" value="SANT/Myb"/>
</dbReference>
<evidence type="ECO:0000313" key="10">
    <source>
        <dbReference type="EMBL" id="RPA94513.1"/>
    </source>
</evidence>
<dbReference type="CDD" id="cd02336">
    <property type="entry name" value="ZZ_RSC8"/>
    <property type="match status" value="1"/>
</dbReference>
<gene>
    <name evidence="10" type="ORF">L873DRAFT_1846608</name>
</gene>
<dbReference type="GO" id="GO:0006338">
    <property type="term" value="P:chromatin remodeling"/>
    <property type="evidence" value="ECO:0007669"/>
    <property type="project" value="UniProtKB-ARBA"/>
</dbReference>
<feature type="domain" description="SWIRM" evidence="8">
    <location>
        <begin position="164"/>
        <end position="261"/>
    </location>
</feature>
<dbReference type="Pfam" id="PF04433">
    <property type="entry name" value="SWIRM"/>
    <property type="match status" value="1"/>
</dbReference>
<feature type="region of interest" description="Disordered" evidence="6">
    <location>
        <begin position="1"/>
        <end position="147"/>
    </location>
</feature>
<feature type="region of interest" description="Disordered" evidence="6">
    <location>
        <begin position="741"/>
        <end position="786"/>
    </location>
</feature>
<feature type="compositionally biased region" description="Low complexity" evidence="6">
    <location>
        <begin position="542"/>
        <end position="579"/>
    </location>
</feature>
<feature type="compositionally biased region" description="Acidic residues" evidence="6">
    <location>
        <begin position="585"/>
        <end position="596"/>
    </location>
</feature>
<evidence type="ECO:0000313" key="11">
    <source>
        <dbReference type="Proteomes" id="UP000276215"/>
    </source>
</evidence>
<dbReference type="PROSITE" id="PS51293">
    <property type="entry name" value="SANT"/>
    <property type="match status" value="1"/>
</dbReference>
<evidence type="ECO:0000259" key="7">
    <source>
        <dbReference type="PROSITE" id="PS50090"/>
    </source>
</evidence>
<evidence type="ECO:0000256" key="5">
    <source>
        <dbReference type="SAM" id="Coils"/>
    </source>
</evidence>
<dbReference type="Proteomes" id="UP000276215">
    <property type="component" value="Unassembled WGS sequence"/>
</dbReference>
<dbReference type="GO" id="GO:0016514">
    <property type="term" value="C:SWI/SNF complex"/>
    <property type="evidence" value="ECO:0007669"/>
    <property type="project" value="TreeGrafter"/>
</dbReference>
<dbReference type="InterPro" id="IPR007526">
    <property type="entry name" value="SWIRM"/>
</dbReference>
<evidence type="ECO:0000256" key="3">
    <source>
        <dbReference type="ARBA" id="ARBA00023163"/>
    </source>
</evidence>
<feature type="coiled-coil region" evidence="5">
    <location>
        <begin position="656"/>
        <end position="686"/>
    </location>
</feature>
<dbReference type="SMART" id="SM00717">
    <property type="entry name" value="SANT"/>
    <property type="match status" value="1"/>
</dbReference>
<dbReference type="EMBL" id="ML120436">
    <property type="protein sequence ID" value="RPA94513.1"/>
    <property type="molecule type" value="Genomic_DNA"/>
</dbReference>
<evidence type="ECO:0000256" key="1">
    <source>
        <dbReference type="ARBA" id="ARBA00023015"/>
    </source>
</evidence>
<accession>A0A3N4J8A3</accession>
<keyword evidence="1" id="KW-0805">Transcription regulation</keyword>
<name>A0A3N4J8A3_9PEZI</name>
<protein>
    <submittedName>
        <fullName evidence="10">SWIRM-domain-containing protein</fullName>
    </submittedName>
</protein>